<protein>
    <submittedName>
        <fullName evidence="2">Helicase associated domain protein</fullName>
    </submittedName>
</protein>
<feature type="compositionally biased region" description="Low complexity" evidence="1">
    <location>
        <begin position="1"/>
        <end position="19"/>
    </location>
</feature>
<evidence type="ECO:0000256" key="1">
    <source>
        <dbReference type="SAM" id="MobiDB-lite"/>
    </source>
</evidence>
<dbReference type="GeneID" id="94433529"/>
<name>A0A2C6KHG9_9APIC</name>
<dbReference type="Proteomes" id="UP000221165">
    <property type="component" value="Unassembled WGS sequence"/>
</dbReference>
<dbReference type="AlphaFoldDB" id="A0A2C6KHG9"/>
<evidence type="ECO:0000313" key="3">
    <source>
        <dbReference type="Proteomes" id="UP000221165"/>
    </source>
</evidence>
<dbReference type="RefSeq" id="XP_067917704.1">
    <property type="nucleotide sequence ID" value="XM_068070318.1"/>
</dbReference>
<accession>A0A2C6KHG9</accession>
<keyword evidence="3" id="KW-1185">Reference proteome</keyword>
<evidence type="ECO:0000313" key="2">
    <source>
        <dbReference type="EMBL" id="PHJ15972.1"/>
    </source>
</evidence>
<gene>
    <name evidence="2" type="ORF">CSUI_010213</name>
</gene>
<dbReference type="VEuPathDB" id="ToxoDB:CSUI_010213"/>
<comment type="caution">
    <text evidence="2">The sequence shown here is derived from an EMBL/GenBank/DDBJ whole genome shotgun (WGS) entry which is preliminary data.</text>
</comment>
<feature type="region of interest" description="Disordered" evidence="1">
    <location>
        <begin position="1"/>
        <end position="33"/>
    </location>
</feature>
<feature type="non-terminal residue" evidence="2">
    <location>
        <position position="1"/>
    </location>
</feature>
<sequence>RNASWRGRGSSRQDTSSSWRSREEEESGSVTGEEEIRFLIDSSFSSSSASFSSSSSLPRLFLHPSSVLVHSPPEWIVFTHASFKGPGEFYLHDITAIDPE</sequence>
<dbReference type="EMBL" id="MIGC01006910">
    <property type="protein sequence ID" value="PHJ15972.1"/>
    <property type="molecule type" value="Genomic_DNA"/>
</dbReference>
<proteinExistence type="predicted"/>
<organism evidence="2 3">
    <name type="scientific">Cystoisospora suis</name>
    <dbReference type="NCBI Taxonomy" id="483139"/>
    <lineage>
        <taxon>Eukaryota</taxon>
        <taxon>Sar</taxon>
        <taxon>Alveolata</taxon>
        <taxon>Apicomplexa</taxon>
        <taxon>Conoidasida</taxon>
        <taxon>Coccidia</taxon>
        <taxon>Eucoccidiorida</taxon>
        <taxon>Eimeriorina</taxon>
        <taxon>Sarcocystidae</taxon>
        <taxon>Cystoisospora</taxon>
    </lineage>
</organism>
<reference evidence="2 3" key="1">
    <citation type="journal article" date="2017" name="Int. J. Parasitol.">
        <title>The genome of the protozoan parasite Cystoisospora suis and a reverse vaccinology approach to identify vaccine candidates.</title>
        <authorList>
            <person name="Palmieri N."/>
            <person name="Shrestha A."/>
            <person name="Ruttkowski B."/>
            <person name="Beck T."/>
            <person name="Vogl C."/>
            <person name="Tomley F."/>
            <person name="Blake D.P."/>
            <person name="Joachim A."/>
        </authorList>
    </citation>
    <scope>NUCLEOTIDE SEQUENCE [LARGE SCALE GENOMIC DNA]</scope>
    <source>
        <strain evidence="2 3">Wien I</strain>
    </source>
</reference>